<organism evidence="8 9">
    <name type="scientific">Gordonia asplenii</name>
    <dbReference type="NCBI Taxonomy" id="2725283"/>
    <lineage>
        <taxon>Bacteria</taxon>
        <taxon>Bacillati</taxon>
        <taxon>Actinomycetota</taxon>
        <taxon>Actinomycetes</taxon>
        <taxon>Mycobacteriales</taxon>
        <taxon>Gordoniaceae</taxon>
        <taxon>Gordonia</taxon>
    </lineage>
</organism>
<dbReference type="EC" id="2.7.13.3" evidence="2"/>
<feature type="transmembrane region" description="Helical" evidence="6">
    <location>
        <begin position="124"/>
        <end position="151"/>
    </location>
</feature>
<feature type="transmembrane region" description="Helical" evidence="6">
    <location>
        <begin position="55"/>
        <end position="76"/>
    </location>
</feature>
<evidence type="ECO:0000313" key="9">
    <source>
        <dbReference type="Proteomes" id="UP000550729"/>
    </source>
</evidence>
<dbReference type="InterPro" id="IPR050482">
    <property type="entry name" value="Sensor_HK_TwoCompSys"/>
</dbReference>
<dbReference type="SUPFAM" id="SSF55874">
    <property type="entry name" value="ATPase domain of HSP90 chaperone/DNA topoisomerase II/histidine kinase"/>
    <property type="match status" value="1"/>
</dbReference>
<comment type="caution">
    <text evidence="8">The sequence shown here is derived from an EMBL/GenBank/DDBJ whole genome shotgun (WGS) entry which is preliminary data.</text>
</comment>
<keyword evidence="8" id="KW-0067">ATP-binding</keyword>
<evidence type="ECO:0000256" key="4">
    <source>
        <dbReference type="ARBA" id="ARBA00022777"/>
    </source>
</evidence>
<dbReference type="PRINTS" id="PR00344">
    <property type="entry name" value="BCTRLSENSOR"/>
</dbReference>
<dbReference type="InterPro" id="IPR004358">
    <property type="entry name" value="Sig_transdc_His_kin-like_C"/>
</dbReference>
<evidence type="ECO:0000259" key="7">
    <source>
        <dbReference type="SMART" id="SM00387"/>
    </source>
</evidence>
<dbReference type="PANTHER" id="PTHR24421:SF61">
    <property type="entry name" value="OXYGEN SENSOR HISTIDINE KINASE NREB"/>
    <property type="match status" value="1"/>
</dbReference>
<feature type="transmembrane region" description="Helical" evidence="6">
    <location>
        <begin position="163"/>
        <end position="182"/>
    </location>
</feature>
<keyword evidence="9" id="KW-1185">Reference proteome</keyword>
<keyword evidence="6" id="KW-1133">Transmembrane helix</keyword>
<dbReference type="AlphaFoldDB" id="A0A848L4A7"/>
<reference evidence="8 9" key="1">
    <citation type="submission" date="2020-04" db="EMBL/GenBank/DDBJ databases">
        <title>Gordonia sp. nov. TBRC 11910.</title>
        <authorList>
            <person name="Suriyachadkun C."/>
        </authorList>
    </citation>
    <scope>NUCLEOTIDE SEQUENCE [LARGE SCALE GENOMIC DNA]</scope>
    <source>
        <strain evidence="8 9">TBRC 11910</strain>
    </source>
</reference>
<dbReference type="Pfam" id="PF19354">
    <property type="entry name" value="DUF5931"/>
    <property type="match status" value="1"/>
</dbReference>
<dbReference type="InterPro" id="IPR036890">
    <property type="entry name" value="HATPase_C_sf"/>
</dbReference>
<sequence length="398" mass="42043">MTTLDADGERHPRRIDSGDDPAGPLWRAAQVFRGLSVLYALGFQIAVNADLLYPATTWALFGLLVASSAVFALGYLNGFARNWYWIIAELLITCGLLMTTWLVAGDDWVANNQTWPTTLWATNVVLSAAIHGGPVAGAIVAAVAAGTSFFVKGTVSLNFGRNATLIVLLAVGVVVGLASVSARRSHATLVAAMRLAAATEERERLSREVHDGVLQVLALIAKRGREIGGGTAELAELASEQERALRQLLTSTDVDVGAPCDDSAGRTDLGALLRRHAAERVSISAPREAVVVEAALARELDAAVTNALDNVVRHAGPDARAFVLVENLGEQVVISIRDDGVGIEPGRLEQAQTQGRLGVAQSIVKRIESLGGSAVLDSDPGLGTEWELTVPVAVDRRT</sequence>
<dbReference type="EMBL" id="JABBNB010000014">
    <property type="protein sequence ID" value="NMO02458.1"/>
    <property type="molecule type" value="Genomic_DNA"/>
</dbReference>
<keyword evidence="3" id="KW-0808">Transferase</keyword>
<feature type="transmembrane region" description="Helical" evidence="6">
    <location>
        <begin position="83"/>
        <end position="104"/>
    </location>
</feature>
<name>A0A848L4A7_9ACTN</name>
<dbReference type="Gene3D" id="3.30.565.10">
    <property type="entry name" value="Histidine kinase-like ATPase, C-terminal domain"/>
    <property type="match status" value="1"/>
</dbReference>
<dbReference type="InterPro" id="IPR003594">
    <property type="entry name" value="HATPase_dom"/>
</dbReference>
<dbReference type="SMART" id="SM00387">
    <property type="entry name" value="HATPase_c"/>
    <property type="match status" value="1"/>
</dbReference>
<evidence type="ECO:0000256" key="3">
    <source>
        <dbReference type="ARBA" id="ARBA00022679"/>
    </source>
</evidence>
<accession>A0A848L4A7</accession>
<comment type="catalytic activity">
    <reaction evidence="1">
        <text>ATP + protein L-histidine = ADP + protein N-phospho-L-histidine.</text>
        <dbReference type="EC" id="2.7.13.3"/>
    </reaction>
</comment>
<dbReference type="GO" id="GO:0000160">
    <property type="term" value="P:phosphorelay signal transduction system"/>
    <property type="evidence" value="ECO:0007669"/>
    <property type="project" value="UniProtKB-KW"/>
</dbReference>
<dbReference type="Pfam" id="PF02518">
    <property type="entry name" value="HATPase_c"/>
    <property type="match status" value="1"/>
</dbReference>
<protein>
    <recommendedName>
        <fullName evidence="2">histidine kinase</fullName>
        <ecNumber evidence="2">2.7.13.3</ecNumber>
    </recommendedName>
</protein>
<keyword evidence="5" id="KW-0902">Two-component regulatory system</keyword>
<keyword evidence="4" id="KW-0418">Kinase</keyword>
<keyword evidence="8" id="KW-0547">Nucleotide-binding</keyword>
<feature type="domain" description="Histidine kinase/HSP90-like ATPase" evidence="7">
    <location>
        <begin position="295"/>
        <end position="394"/>
    </location>
</feature>
<evidence type="ECO:0000256" key="1">
    <source>
        <dbReference type="ARBA" id="ARBA00000085"/>
    </source>
</evidence>
<evidence type="ECO:0000256" key="6">
    <source>
        <dbReference type="SAM" id="Phobius"/>
    </source>
</evidence>
<evidence type="ECO:0000313" key="8">
    <source>
        <dbReference type="EMBL" id="NMO02458.1"/>
    </source>
</evidence>
<dbReference type="InterPro" id="IPR045975">
    <property type="entry name" value="DUF5931"/>
</dbReference>
<proteinExistence type="predicted"/>
<dbReference type="GO" id="GO:0004673">
    <property type="term" value="F:protein histidine kinase activity"/>
    <property type="evidence" value="ECO:0007669"/>
    <property type="project" value="UniProtKB-EC"/>
</dbReference>
<dbReference type="Proteomes" id="UP000550729">
    <property type="component" value="Unassembled WGS sequence"/>
</dbReference>
<keyword evidence="6" id="KW-0812">Transmembrane</keyword>
<evidence type="ECO:0000256" key="2">
    <source>
        <dbReference type="ARBA" id="ARBA00012438"/>
    </source>
</evidence>
<gene>
    <name evidence="8" type="ORF">HH308_14660</name>
</gene>
<keyword evidence="6" id="KW-0472">Membrane</keyword>
<dbReference type="NCBIfam" id="NF047322">
    <property type="entry name" value="HK_morpho_MacS"/>
    <property type="match status" value="1"/>
</dbReference>
<dbReference type="GO" id="GO:0005524">
    <property type="term" value="F:ATP binding"/>
    <property type="evidence" value="ECO:0007669"/>
    <property type="project" value="UniProtKB-KW"/>
</dbReference>
<dbReference type="RefSeq" id="WP_170194967.1">
    <property type="nucleotide sequence ID" value="NZ_JABBNB010000014.1"/>
</dbReference>
<evidence type="ECO:0000256" key="5">
    <source>
        <dbReference type="ARBA" id="ARBA00023012"/>
    </source>
</evidence>
<dbReference type="PANTHER" id="PTHR24421">
    <property type="entry name" value="NITRATE/NITRITE SENSOR PROTEIN NARX-RELATED"/>
    <property type="match status" value="1"/>
</dbReference>